<dbReference type="STRING" id="1798683.A3C90_04455"/>
<comment type="subunit">
    <text evidence="4">Part of the 50S ribosomal subunit.</text>
</comment>
<dbReference type="Gene3D" id="3.90.1180.10">
    <property type="entry name" value="Ribosomal protein L13"/>
    <property type="match status" value="1"/>
</dbReference>
<dbReference type="CDD" id="cd00392">
    <property type="entry name" value="Ribosomal_L13"/>
    <property type="match status" value="1"/>
</dbReference>
<dbReference type="PIRSF" id="PIRSF002181">
    <property type="entry name" value="Ribosomal_L13"/>
    <property type="match status" value="1"/>
</dbReference>
<protein>
    <recommendedName>
        <fullName evidence="4">Large ribosomal subunit protein uL13</fullName>
    </recommendedName>
</protein>
<proteinExistence type="inferred from homology"/>
<dbReference type="InterPro" id="IPR005822">
    <property type="entry name" value="Ribosomal_uL13"/>
</dbReference>
<comment type="function">
    <text evidence="4">This protein is one of the early assembly proteins of the 50S ribosomal subunit, although it is not seen to bind rRNA by itself. It is important during the early stages of 50S assembly.</text>
</comment>
<accession>A0A1F6MQS8</accession>
<evidence type="ECO:0000256" key="3">
    <source>
        <dbReference type="ARBA" id="ARBA00023274"/>
    </source>
</evidence>
<dbReference type="GO" id="GO:0017148">
    <property type="term" value="P:negative regulation of translation"/>
    <property type="evidence" value="ECO:0007669"/>
    <property type="project" value="TreeGrafter"/>
</dbReference>
<dbReference type="AlphaFoldDB" id="A0A1F6MQS8"/>
<evidence type="ECO:0000256" key="1">
    <source>
        <dbReference type="ARBA" id="ARBA00006227"/>
    </source>
</evidence>
<gene>
    <name evidence="4" type="primary">rplM</name>
    <name evidence="5" type="ORF">A3C90_04455</name>
</gene>
<evidence type="ECO:0000256" key="4">
    <source>
        <dbReference type="HAMAP-Rule" id="MF_01366"/>
    </source>
</evidence>
<dbReference type="SUPFAM" id="SSF52161">
    <property type="entry name" value="Ribosomal protein L13"/>
    <property type="match status" value="1"/>
</dbReference>
<organism evidence="5 6">
    <name type="scientific">Candidatus Magasanikbacteria bacterium RIFCSPHIGHO2_02_FULL_51_14</name>
    <dbReference type="NCBI Taxonomy" id="1798683"/>
    <lineage>
        <taxon>Bacteria</taxon>
        <taxon>Candidatus Magasanikiibacteriota</taxon>
    </lineage>
</organism>
<dbReference type="Pfam" id="PF00572">
    <property type="entry name" value="Ribosomal_L13"/>
    <property type="match status" value="1"/>
</dbReference>
<dbReference type="GO" id="GO:0003729">
    <property type="term" value="F:mRNA binding"/>
    <property type="evidence" value="ECO:0007669"/>
    <property type="project" value="TreeGrafter"/>
</dbReference>
<dbReference type="InterPro" id="IPR036899">
    <property type="entry name" value="Ribosomal_uL13_sf"/>
</dbReference>
<dbReference type="GO" id="GO:0005840">
    <property type="term" value="C:ribosome"/>
    <property type="evidence" value="ECO:0007669"/>
    <property type="project" value="UniProtKB-KW"/>
</dbReference>
<dbReference type="HAMAP" id="MF_01366">
    <property type="entry name" value="Ribosomal_uL13"/>
    <property type="match status" value="1"/>
</dbReference>
<comment type="caution">
    <text evidence="5">The sequence shown here is derived from an EMBL/GenBank/DDBJ whole genome shotgun (WGS) entry which is preliminary data.</text>
</comment>
<dbReference type="GO" id="GO:0006412">
    <property type="term" value="P:translation"/>
    <property type="evidence" value="ECO:0007669"/>
    <property type="project" value="UniProtKB-UniRule"/>
</dbReference>
<keyword evidence="3 4" id="KW-0687">Ribonucleoprotein</keyword>
<dbReference type="EMBL" id="MFQE01000016">
    <property type="protein sequence ID" value="OGH73783.1"/>
    <property type="molecule type" value="Genomic_DNA"/>
</dbReference>
<dbReference type="Proteomes" id="UP000177457">
    <property type="component" value="Unassembled WGS sequence"/>
</dbReference>
<comment type="similarity">
    <text evidence="1 4">Belongs to the universal ribosomal protein uL13 family.</text>
</comment>
<keyword evidence="2 4" id="KW-0689">Ribosomal protein</keyword>
<dbReference type="NCBIfam" id="TIGR01066">
    <property type="entry name" value="rplM_bact"/>
    <property type="match status" value="1"/>
</dbReference>
<dbReference type="PANTHER" id="PTHR11545">
    <property type="entry name" value="RIBOSOMAL PROTEIN L13"/>
    <property type="match status" value="1"/>
</dbReference>
<evidence type="ECO:0000256" key="2">
    <source>
        <dbReference type="ARBA" id="ARBA00022980"/>
    </source>
</evidence>
<dbReference type="PANTHER" id="PTHR11545:SF2">
    <property type="entry name" value="LARGE RIBOSOMAL SUBUNIT PROTEIN UL13M"/>
    <property type="match status" value="1"/>
</dbReference>
<dbReference type="InterPro" id="IPR005823">
    <property type="entry name" value="Ribosomal_uL13_bac-type"/>
</dbReference>
<name>A0A1F6MQS8_9BACT</name>
<dbReference type="GO" id="GO:1990904">
    <property type="term" value="C:ribonucleoprotein complex"/>
    <property type="evidence" value="ECO:0007669"/>
    <property type="project" value="UniProtKB-KW"/>
</dbReference>
<evidence type="ECO:0000313" key="6">
    <source>
        <dbReference type="Proteomes" id="UP000177457"/>
    </source>
</evidence>
<evidence type="ECO:0000313" key="5">
    <source>
        <dbReference type="EMBL" id="OGH73783.1"/>
    </source>
</evidence>
<sequence>MCYSMAVIQRQHREIDAAGRAVGRVATEVAMILRGKNKPTFVPNQDAGDFVTVTNAGKVKFTGRKLVQKDYYHHTMYPGGIKRTPMKKIFDRDPAEVVKRAVYGMLPKNSLRELMMKRLVIKK</sequence>
<reference evidence="5 6" key="1">
    <citation type="journal article" date="2016" name="Nat. Commun.">
        <title>Thousands of microbial genomes shed light on interconnected biogeochemical processes in an aquifer system.</title>
        <authorList>
            <person name="Anantharaman K."/>
            <person name="Brown C.T."/>
            <person name="Hug L.A."/>
            <person name="Sharon I."/>
            <person name="Castelle C.J."/>
            <person name="Probst A.J."/>
            <person name="Thomas B.C."/>
            <person name="Singh A."/>
            <person name="Wilkins M.J."/>
            <person name="Karaoz U."/>
            <person name="Brodie E.L."/>
            <person name="Williams K.H."/>
            <person name="Hubbard S.S."/>
            <person name="Banfield J.F."/>
        </authorList>
    </citation>
    <scope>NUCLEOTIDE SEQUENCE [LARGE SCALE GENOMIC DNA]</scope>
</reference>
<dbReference type="GO" id="GO:0003735">
    <property type="term" value="F:structural constituent of ribosome"/>
    <property type="evidence" value="ECO:0007669"/>
    <property type="project" value="InterPro"/>
</dbReference>